<sequence>MFNYCSIEILKTKRTIIRKLVWIFPLLVSIITFLFFASTGYVVQSIINQWSFIWVNLFLALEIGLIDRHERNSTDYKMILSSPNDLFKYELGRILHDVLLSLITTCTLGILVILLSFLMPMKVSLGACLLALLGIFVTTLWEILLYSWLSRITNLYVSVGVAFAGSLIGIWIDNLSLGKLFPFTWSAIMPVSLIKMHVNGLLVANTDKISNNSWTLLASFILFVILSGLSAAAFKKQVVKNV</sequence>
<feature type="transmembrane region" description="Helical" evidence="1">
    <location>
        <begin position="153"/>
        <end position="172"/>
    </location>
</feature>
<dbReference type="Proteomes" id="UP001169713">
    <property type="component" value="Unassembled WGS sequence"/>
</dbReference>
<proteinExistence type="predicted"/>
<keyword evidence="1" id="KW-0812">Transmembrane</keyword>
<evidence type="ECO:0000256" key="1">
    <source>
        <dbReference type="SAM" id="Phobius"/>
    </source>
</evidence>
<name>A0ABD5A0Y1_9LACO</name>
<gene>
    <name evidence="2" type="ORF">Q4436_05115</name>
</gene>
<accession>A0ABD5A0Y1</accession>
<reference evidence="2" key="1">
    <citation type="submission" date="2023-07" db="EMBL/GenBank/DDBJ databases">
        <title>Whole Genome Sequencing of Colonoscopy isolates.</title>
        <authorList>
            <person name="Surve S.V."/>
            <person name="Valls R.A."/>
            <person name="Barrak K.E."/>
            <person name="Gardner T.B."/>
            <person name="O'Toole G.A."/>
        </authorList>
    </citation>
    <scope>NUCLEOTIDE SEQUENCE</scope>
    <source>
        <strain evidence="2">GP0003</strain>
    </source>
</reference>
<feature type="transmembrane region" description="Helical" evidence="1">
    <location>
        <begin position="49"/>
        <end position="66"/>
    </location>
</feature>
<feature type="transmembrane region" description="Helical" evidence="1">
    <location>
        <begin position="184"/>
        <end position="204"/>
    </location>
</feature>
<evidence type="ECO:0000313" key="3">
    <source>
        <dbReference type="Proteomes" id="UP001169713"/>
    </source>
</evidence>
<dbReference type="InterPro" id="IPR021205">
    <property type="entry name" value="Lanti_perm_SpaE/MutE/EpiE-like"/>
</dbReference>
<feature type="transmembrane region" description="Helical" evidence="1">
    <location>
        <begin position="124"/>
        <end position="146"/>
    </location>
</feature>
<comment type="caution">
    <text evidence="2">The sequence shown here is derived from an EMBL/GenBank/DDBJ whole genome shotgun (WGS) entry which is preliminary data.</text>
</comment>
<organism evidence="2 3">
    <name type="scientific">Lactobacillus paragasseri</name>
    <dbReference type="NCBI Taxonomy" id="2107999"/>
    <lineage>
        <taxon>Bacteria</taxon>
        <taxon>Bacillati</taxon>
        <taxon>Bacillota</taxon>
        <taxon>Bacilli</taxon>
        <taxon>Lactobacillales</taxon>
        <taxon>Lactobacillaceae</taxon>
        <taxon>Lactobacillus</taxon>
    </lineage>
</organism>
<dbReference type="CDD" id="cd21807">
    <property type="entry name" value="ABC-2_lan_permease_MutE_EpiE-like"/>
    <property type="match status" value="1"/>
</dbReference>
<keyword evidence="1" id="KW-1133">Transmembrane helix</keyword>
<evidence type="ECO:0000313" key="2">
    <source>
        <dbReference type="EMBL" id="MDO6361502.1"/>
    </source>
</evidence>
<dbReference type="AlphaFoldDB" id="A0ABD5A0Y1"/>
<feature type="transmembrane region" description="Helical" evidence="1">
    <location>
        <begin position="20"/>
        <end position="43"/>
    </location>
</feature>
<dbReference type="EMBL" id="JAUONS010000003">
    <property type="protein sequence ID" value="MDO6361502.1"/>
    <property type="molecule type" value="Genomic_DNA"/>
</dbReference>
<keyword evidence="1" id="KW-0472">Membrane</keyword>
<dbReference type="RefSeq" id="WP_262334228.1">
    <property type="nucleotide sequence ID" value="NZ_JANZQG010000005.1"/>
</dbReference>
<feature type="transmembrane region" description="Helical" evidence="1">
    <location>
        <begin position="98"/>
        <end position="118"/>
    </location>
</feature>
<protein>
    <recommendedName>
        <fullName evidence="4">Lantibiotic ABC transporter permease</fullName>
    </recommendedName>
</protein>
<feature type="transmembrane region" description="Helical" evidence="1">
    <location>
        <begin position="216"/>
        <end position="234"/>
    </location>
</feature>
<evidence type="ECO:0008006" key="4">
    <source>
        <dbReference type="Google" id="ProtNLM"/>
    </source>
</evidence>